<dbReference type="PANTHER" id="PTHR43546">
    <property type="entry name" value="UPF0173 METAL-DEPENDENT HYDROLASE MJ1163-RELATED"/>
    <property type="match status" value="1"/>
</dbReference>
<evidence type="ECO:0000313" key="2">
    <source>
        <dbReference type="Proteomes" id="UP000565078"/>
    </source>
</evidence>
<reference evidence="2" key="1">
    <citation type="journal article" date="2020" name="bioRxiv">
        <title>A rank-normalized archaeal taxonomy based on genome phylogeny resolves widespread incomplete and uneven classifications.</title>
        <authorList>
            <person name="Rinke C."/>
            <person name="Chuvochina M."/>
            <person name="Mussig A.J."/>
            <person name="Chaumeil P.-A."/>
            <person name="Waite D.W."/>
            <person name="Whitman W.B."/>
            <person name="Parks D.H."/>
            <person name="Hugenholtz P."/>
        </authorList>
    </citation>
    <scope>NUCLEOTIDE SEQUENCE [LARGE SCALE GENOMIC DNA]</scope>
</reference>
<dbReference type="InterPro" id="IPR036866">
    <property type="entry name" value="RibonucZ/Hydroxyglut_hydro"/>
</dbReference>
<evidence type="ECO:0000313" key="1">
    <source>
        <dbReference type="EMBL" id="HIH10471.1"/>
    </source>
</evidence>
<dbReference type="AlphaFoldDB" id="A0A7J4IY57"/>
<dbReference type="InterPro" id="IPR050114">
    <property type="entry name" value="UPF0173_UPF0282_UlaG_hydrolase"/>
</dbReference>
<dbReference type="Gene3D" id="3.60.15.10">
    <property type="entry name" value="Ribonuclease Z/Hydroxyacylglutathione hydrolase-like"/>
    <property type="match status" value="1"/>
</dbReference>
<dbReference type="PANTHER" id="PTHR43546:SF3">
    <property type="entry name" value="UPF0173 METAL-DEPENDENT HYDROLASE MJ1163"/>
    <property type="match status" value="1"/>
</dbReference>
<sequence length="228" mass="25556">MKIQFVWHSFFKVSFSNVSFLLDPFLEVPAGECSVRLNMRCPAEMGKINKVDFICVSNEHFDHFDRKFVELIAARDNAMVVAHESVLNELKIPSSLKHAVKVGENFILRGVNISVKGAHYPNSFYPLGFCFSKDGESLFFAGNTALMDSFSEIKSDVAILPIGGSSTMDVIDAVRATKTMKPKFVIPMHYNSFEQIAVDPNDFKSRIEKSILKTVPVILKPGQVFRTP</sequence>
<comment type="caution">
    <text evidence="1">The sequence shown here is derived from an EMBL/GenBank/DDBJ whole genome shotgun (WGS) entry which is preliminary data.</text>
</comment>
<accession>A0A7J4IY57</accession>
<proteinExistence type="predicted"/>
<organism evidence="1 2">
    <name type="scientific">Candidatus Iainarchaeum sp</name>
    <dbReference type="NCBI Taxonomy" id="3101447"/>
    <lineage>
        <taxon>Archaea</taxon>
        <taxon>Candidatus Iainarchaeota</taxon>
        <taxon>Candidatus Iainarchaeia</taxon>
        <taxon>Candidatus Iainarchaeales</taxon>
        <taxon>Candidatus Iainarchaeaceae</taxon>
        <taxon>Candidatus Iainarchaeum</taxon>
    </lineage>
</organism>
<protein>
    <recommendedName>
        <fullName evidence="3">MBL fold metallo-hydrolase</fullName>
    </recommendedName>
</protein>
<dbReference type="Pfam" id="PF13483">
    <property type="entry name" value="Lactamase_B_3"/>
    <property type="match status" value="1"/>
</dbReference>
<dbReference type="SUPFAM" id="SSF56281">
    <property type="entry name" value="Metallo-hydrolase/oxidoreductase"/>
    <property type="match status" value="1"/>
</dbReference>
<dbReference type="EMBL" id="DUGC01000116">
    <property type="protein sequence ID" value="HIH10471.1"/>
    <property type="molecule type" value="Genomic_DNA"/>
</dbReference>
<dbReference type="Proteomes" id="UP000565078">
    <property type="component" value="Unassembled WGS sequence"/>
</dbReference>
<evidence type="ECO:0008006" key="3">
    <source>
        <dbReference type="Google" id="ProtNLM"/>
    </source>
</evidence>
<gene>
    <name evidence="1" type="ORF">HA254_07445</name>
</gene>
<name>A0A7J4IY57_9ARCH</name>